<accession>A0ABR8R9Y7</accession>
<organism evidence="3 4">
    <name type="scientific">Psychrobacillus faecigallinarum</name>
    <dbReference type="NCBI Taxonomy" id="2762235"/>
    <lineage>
        <taxon>Bacteria</taxon>
        <taxon>Bacillati</taxon>
        <taxon>Bacillota</taxon>
        <taxon>Bacilli</taxon>
        <taxon>Bacillales</taxon>
        <taxon>Bacillaceae</taxon>
        <taxon>Psychrobacillus</taxon>
    </lineage>
</organism>
<protein>
    <submittedName>
        <fullName evidence="3">Fumarylacetoacetate hydrolase family protein</fullName>
    </submittedName>
</protein>
<dbReference type="SUPFAM" id="SSF56529">
    <property type="entry name" value="FAH"/>
    <property type="match status" value="1"/>
</dbReference>
<feature type="domain" description="Fumarylacetoacetase-like C-terminal" evidence="2">
    <location>
        <begin position="47"/>
        <end position="251"/>
    </location>
</feature>
<dbReference type="Proteomes" id="UP000640786">
    <property type="component" value="Unassembled WGS sequence"/>
</dbReference>
<keyword evidence="3" id="KW-0378">Hydrolase</keyword>
<dbReference type="NCBIfam" id="TIGR02305">
    <property type="entry name" value="HpaG-N-term"/>
    <property type="match status" value="1"/>
</dbReference>
<keyword evidence="1" id="KW-0479">Metal-binding</keyword>
<dbReference type="GO" id="GO:0016787">
    <property type="term" value="F:hydrolase activity"/>
    <property type="evidence" value="ECO:0007669"/>
    <property type="project" value="UniProtKB-KW"/>
</dbReference>
<dbReference type="InterPro" id="IPR012686">
    <property type="entry name" value="HPA_isomer/decarb_N"/>
</dbReference>
<dbReference type="RefSeq" id="WP_191697154.1">
    <property type="nucleotide sequence ID" value="NZ_JACSQO010000004.1"/>
</dbReference>
<evidence type="ECO:0000313" key="4">
    <source>
        <dbReference type="Proteomes" id="UP000640786"/>
    </source>
</evidence>
<sequence length="260" mass="29035">MCLANIKHQYVNELITVKANPLTNSYYLNDKSYDINTFPVGSPVSGTVYGTLLNYQEDLLQMEEKFLQKPYDAPPNAPILYIKPANTISYNGAPILMPKGIKTLEIGASLGVVIGKRALAIKEGEAFNYIAGYTIVNDVSIPHESFFRPAVPYKARDGFCPIGPWIVEAKEIKDPNRLTIKIFVNEELKLVKHNYTLVRPVAKLLADITEFMTLDIGDTLLVGISTNSPQVTIGDKVRIQIDQIGFLENYIVEEEKGWLP</sequence>
<dbReference type="PANTHER" id="PTHR11820">
    <property type="entry name" value="ACYLPYRUVASE"/>
    <property type="match status" value="1"/>
</dbReference>
<dbReference type="InterPro" id="IPR011234">
    <property type="entry name" value="Fumarylacetoacetase-like_C"/>
</dbReference>
<evidence type="ECO:0000256" key="1">
    <source>
        <dbReference type="ARBA" id="ARBA00022723"/>
    </source>
</evidence>
<reference evidence="3 4" key="1">
    <citation type="submission" date="2020-08" db="EMBL/GenBank/DDBJ databases">
        <title>A Genomic Blueprint of the Chicken Gut Microbiome.</title>
        <authorList>
            <person name="Gilroy R."/>
            <person name="Ravi A."/>
            <person name="Getino M."/>
            <person name="Pursley I."/>
            <person name="Horton D.L."/>
            <person name="Alikhan N.-F."/>
            <person name="Baker D."/>
            <person name="Gharbi K."/>
            <person name="Hall N."/>
            <person name="Watson M."/>
            <person name="Adriaenssens E.M."/>
            <person name="Foster-Nyarko E."/>
            <person name="Jarju S."/>
            <person name="Secka A."/>
            <person name="Antonio M."/>
            <person name="Oren A."/>
            <person name="Chaudhuri R."/>
            <person name="La Ragione R.M."/>
            <person name="Hildebrand F."/>
            <person name="Pallen M.J."/>
        </authorList>
    </citation>
    <scope>NUCLEOTIDE SEQUENCE [LARGE SCALE GENOMIC DNA]</scope>
    <source>
        <strain evidence="3 4">Sa2BUA9</strain>
    </source>
</reference>
<name>A0ABR8R9Y7_9BACI</name>
<dbReference type="InterPro" id="IPR036663">
    <property type="entry name" value="Fumarylacetoacetase_C_sf"/>
</dbReference>
<evidence type="ECO:0000313" key="3">
    <source>
        <dbReference type="EMBL" id="MBD7944560.1"/>
    </source>
</evidence>
<proteinExistence type="predicted"/>
<gene>
    <name evidence="3" type="ORF">H9650_10575</name>
</gene>
<dbReference type="Gene3D" id="3.90.850.10">
    <property type="entry name" value="Fumarylacetoacetase-like, C-terminal domain"/>
    <property type="match status" value="1"/>
</dbReference>
<keyword evidence="4" id="KW-1185">Reference proteome</keyword>
<comment type="caution">
    <text evidence="3">The sequence shown here is derived from an EMBL/GenBank/DDBJ whole genome shotgun (WGS) entry which is preliminary data.</text>
</comment>
<dbReference type="PANTHER" id="PTHR11820:SF114">
    <property type="entry name" value="4-HYDROXYPHENYLACETATE CATABOLISM PROTEIN"/>
    <property type="match status" value="1"/>
</dbReference>
<evidence type="ECO:0000259" key="2">
    <source>
        <dbReference type="Pfam" id="PF01557"/>
    </source>
</evidence>
<dbReference type="EMBL" id="JACSQO010000004">
    <property type="protein sequence ID" value="MBD7944560.1"/>
    <property type="molecule type" value="Genomic_DNA"/>
</dbReference>
<dbReference type="Pfam" id="PF01557">
    <property type="entry name" value="FAA_hydrolase"/>
    <property type="match status" value="1"/>
</dbReference>